<name>A0ACC1HU61_9FUNG</name>
<proteinExistence type="predicted"/>
<protein>
    <submittedName>
        <fullName evidence="1">Uncharacterized protein</fullName>
    </submittedName>
</protein>
<dbReference type="EMBL" id="JAMZIH010000296">
    <property type="protein sequence ID" value="KAJ1679575.1"/>
    <property type="molecule type" value="Genomic_DNA"/>
</dbReference>
<gene>
    <name evidence="1" type="ORF">EV182_001767</name>
</gene>
<comment type="caution">
    <text evidence="1">The sequence shown here is derived from an EMBL/GenBank/DDBJ whole genome shotgun (WGS) entry which is preliminary data.</text>
</comment>
<evidence type="ECO:0000313" key="2">
    <source>
        <dbReference type="Proteomes" id="UP001145114"/>
    </source>
</evidence>
<keyword evidence="2" id="KW-1185">Reference proteome</keyword>
<dbReference type="Proteomes" id="UP001145114">
    <property type="component" value="Unassembled WGS sequence"/>
</dbReference>
<sequence length="63" mass="7252">MPRAIPLKPIVGSFKRRIVRDVAIGTVGGFIAAHFWWTKYNDRLVKTEIYYAELNKTRETEGA</sequence>
<feature type="non-terminal residue" evidence="1">
    <location>
        <position position="63"/>
    </location>
</feature>
<accession>A0ACC1HU61</accession>
<evidence type="ECO:0000313" key="1">
    <source>
        <dbReference type="EMBL" id="KAJ1679575.1"/>
    </source>
</evidence>
<reference evidence="1" key="1">
    <citation type="submission" date="2022-06" db="EMBL/GenBank/DDBJ databases">
        <title>Phylogenomic reconstructions and comparative analyses of Kickxellomycotina fungi.</title>
        <authorList>
            <person name="Reynolds N.K."/>
            <person name="Stajich J.E."/>
            <person name="Barry K."/>
            <person name="Grigoriev I.V."/>
            <person name="Crous P."/>
            <person name="Smith M.E."/>
        </authorList>
    </citation>
    <scope>NUCLEOTIDE SEQUENCE</scope>
    <source>
        <strain evidence="1">RSA 2271</strain>
    </source>
</reference>
<organism evidence="1 2">
    <name type="scientific">Spiromyces aspiralis</name>
    <dbReference type="NCBI Taxonomy" id="68401"/>
    <lineage>
        <taxon>Eukaryota</taxon>
        <taxon>Fungi</taxon>
        <taxon>Fungi incertae sedis</taxon>
        <taxon>Zoopagomycota</taxon>
        <taxon>Kickxellomycotina</taxon>
        <taxon>Kickxellomycetes</taxon>
        <taxon>Kickxellales</taxon>
        <taxon>Kickxellaceae</taxon>
        <taxon>Spiromyces</taxon>
    </lineage>
</organism>